<evidence type="ECO:0000256" key="1">
    <source>
        <dbReference type="SAM" id="Phobius"/>
    </source>
</evidence>
<proteinExistence type="predicted"/>
<keyword evidence="1" id="KW-0812">Transmembrane</keyword>
<protein>
    <submittedName>
        <fullName evidence="2">Putative secreted protein</fullName>
    </submittedName>
</protein>
<organism evidence="2">
    <name type="scientific">Anopheles darlingi</name>
    <name type="common">Mosquito</name>
    <dbReference type="NCBI Taxonomy" id="43151"/>
    <lineage>
        <taxon>Eukaryota</taxon>
        <taxon>Metazoa</taxon>
        <taxon>Ecdysozoa</taxon>
        <taxon>Arthropoda</taxon>
        <taxon>Hexapoda</taxon>
        <taxon>Insecta</taxon>
        <taxon>Pterygota</taxon>
        <taxon>Neoptera</taxon>
        <taxon>Endopterygota</taxon>
        <taxon>Diptera</taxon>
        <taxon>Nematocera</taxon>
        <taxon>Culicoidea</taxon>
        <taxon>Culicidae</taxon>
        <taxon>Anophelinae</taxon>
        <taxon>Anopheles</taxon>
    </lineage>
</organism>
<accession>A0A2M4DME0</accession>
<feature type="transmembrane region" description="Helical" evidence="1">
    <location>
        <begin position="12"/>
        <end position="32"/>
    </location>
</feature>
<keyword evidence="1" id="KW-0472">Membrane</keyword>
<sequence>MLNQPDRGLFVLMVFVETCVILVDVSLFKSIVMSKRLMIKRERINIGIRRFLFSKFWHTEADGTSNDECVRRLWVNLTLFTYSRILSDTQPLLIIINDECYQMLSEHCLVRSLGNFCLNFAFTECNSVDERPIVIIILIRIYLDRSG</sequence>
<evidence type="ECO:0000313" key="2">
    <source>
        <dbReference type="EMBL" id="MBW78695.1"/>
    </source>
</evidence>
<keyword evidence="1" id="KW-1133">Transmembrane helix</keyword>
<reference evidence="2" key="1">
    <citation type="submission" date="2018-01" db="EMBL/GenBank/DDBJ databases">
        <title>An insight into the sialome of Amazonian anophelines.</title>
        <authorList>
            <person name="Ribeiro J.M."/>
            <person name="Scarpassa V."/>
            <person name="Calvo E."/>
        </authorList>
    </citation>
    <scope>NUCLEOTIDE SEQUENCE</scope>
</reference>
<name>A0A2M4DME0_ANODA</name>
<dbReference type="AlphaFoldDB" id="A0A2M4DME0"/>
<dbReference type="EMBL" id="GGFL01014517">
    <property type="protein sequence ID" value="MBW78695.1"/>
    <property type="molecule type" value="Transcribed_RNA"/>
</dbReference>